<evidence type="ECO:0000256" key="1">
    <source>
        <dbReference type="SAM" id="MobiDB-lite"/>
    </source>
</evidence>
<reference evidence="3" key="1">
    <citation type="journal article" date="2015" name="Nat. Genet.">
        <title>The genome and transcriptome of the zoonotic hookworm Ancylostoma ceylanicum identify infection-specific gene families.</title>
        <authorList>
            <person name="Schwarz E.M."/>
            <person name="Hu Y."/>
            <person name="Antoshechkin I."/>
            <person name="Miller M.M."/>
            <person name="Sternberg P.W."/>
            <person name="Aroian R.V."/>
        </authorList>
    </citation>
    <scope>NUCLEOTIDE SEQUENCE</scope>
    <source>
        <strain evidence="3">HY135</strain>
    </source>
</reference>
<evidence type="ECO:0000313" key="2">
    <source>
        <dbReference type="EMBL" id="EYC27013.1"/>
    </source>
</evidence>
<dbReference type="EMBL" id="JARK01001345">
    <property type="protein sequence ID" value="EYC27013.1"/>
    <property type="molecule type" value="Genomic_DNA"/>
</dbReference>
<gene>
    <name evidence="2" type="primary">Acey_s0009.g471</name>
    <name evidence="2" type="ORF">Y032_0009g471</name>
</gene>
<feature type="compositionally biased region" description="Basic residues" evidence="1">
    <location>
        <begin position="1"/>
        <end position="16"/>
    </location>
</feature>
<dbReference type="Proteomes" id="UP000024635">
    <property type="component" value="Unassembled WGS sequence"/>
</dbReference>
<protein>
    <submittedName>
        <fullName evidence="2">Uncharacterized protein</fullName>
    </submittedName>
</protein>
<accession>A0A016VJT2</accession>
<dbReference type="AlphaFoldDB" id="A0A016VJT2"/>
<feature type="region of interest" description="Disordered" evidence="1">
    <location>
        <begin position="1"/>
        <end position="119"/>
    </location>
</feature>
<feature type="compositionally biased region" description="Basic and acidic residues" evidence="1">
    <location>
        <begin position="37"/>
        <end position="48"/>
    </location>
</feature>
<name>A0A016VJT2_9BILA</name>
<comment type="caution">
    <text evidence="2">The sequence shown here is derived from an EMBL/GenBank/DDBJ whole genome shotgun (WGS) entry which is preliminary data.</text>
</comment>
<sequence length="154" mass="17053">MSLLKRKNKHKHKIAKALRTSDSASPLKTGAMSMSGGERKQKSAEKNKTSSNSNSKSAEKIKDRMHSIIRGAEKKKDKITVQKTQSEVQPRMPATAPPKALQAVPSEVPQPKKLTREQEQEQIKNFNLSIDRLGVNTLKRSSAKSALSLQTHSI</sequence>
<evidence type="ECO:0000313" key="3">
    <source>
        <dbReference type="Proteomes" id="UP000024635"/>
    </source>
</evidence>
<proteinExistence type="predicted"/>
<feature type="compositionally biased region" description="Basic and acidic residues" evidence="1">
    <location>
        <begin position="57"/>
        <end position="80"/>
    </location>
</feature>
<organism evidence="2 3">
    <name type="scientific">Ancylostoma ceylanicum</name>
    <dbReference type="NCBI Taxonomy" id="53326"/>
    <lineage>
        <taxon>Eukaryota</taxon>
        <taxon>Metazoa</taxon>
        <taxon>Ecdysozoa</taxon>
        <taxon>Nematoda</taxon>
        <taxon>Chromadorea</taxon>
        <taxon>Rhabditida</taxon>
        <taxon>Rhabditina</taxon>
        <taxon>Rhabditomorpha</taxon>
        <taxon>Strongyloidea</taxon>
        <taxon>Ancylostomatidae</taxon>
        <taxon>Ancylostomatinae</taxon>
        <taxon>Ancylostoma</taxon>
    </lineage>
</organism>
<keyword evidence="3" id="KW-1185">Reference proteome</keyword>